<organism evidence="1 2">
    <name type="scientific">Struthio camelus australis</name>
    <dbReference type="NCBI Taxonomy" id="441894"/>
    <lineage>
        <taxon>Eukaryota</taxon>
        <taxon>Metazoa</taxon>
        <taxon>Chordata</taxon>
        <taxon>Craniata</taxon>
        <taxon>Vertebrata</taxon>
        <taxon>Euteleostomi</taxon>
        <taxon>Archelosauria</taxon>
        <taxon>Archosauria</taxon>
        <taxon>Dinosauria</taxon>
        <taxon>Saurischia</taxon>
        <taxon>Theropoda</taxon>
        <taxon>Coelurosauria</taxon>
        <taxon>Aves</taxon>
        <taxon>Palaeognathae</taxon>
        <taxon>Struthioniformes</taxon>
        <taxon>Struthionidae</taxon>
        <taxon>Struthio</taxon>
    </lineage>
</organism>
<reference evidence="1 2" key="1">
    <citation type="submission" date="2014-04" db="EMBL/GenBank/DDBJ databases">
        <title>Genome evolution of avian class.</title>
        <authorList>
            <person name="Zhang G."/>
            <person name="Li C."/>
        </authorList>
    </citation>
    <scope>NUCLEOTIDE SEQUENCE [LARGE SCALE GENOMIC DNA]</scope>
    <source>
        <strain evidence="1">BGI_N308</strain>
    </source>
</reference>
<protein>
    <submittedName>
        <fullName evidence="1">Uncharacterized protein</fullName>
    </submittedName>
</protein>
<dbReference type="EMBL" id="KL205824">
    <property type="protein sequence ID" value="KFV74989.1"/>
    <property type="molecule type" value="Genomic_DNA"/>
</dbReference>
<evidence type="ECO:0000313" key="1">
    <source>
        <dbReference type="EMBL" id="KFV74989.1"/>
    </source>
</evidence>
<dbReference type="Proteomes" id="UP000053584">
    <property type="component" value="Unassembled WGS sequence"/>
</dbReference>
<name>A0A093J7S1_STRCA</name>
<dbReference type="AlphaFoldDB" id="A0A093J7S1"/>
<keyword evidence="2" id="KW-1185">Reference proteome</keyword>
<evidence type="ECO:0000313" key="2">
    <source>
        <dbReference type="Proteomes" id="UP000053584"/>
    </source>
</evidence>
<gene>
    <name evidence="1" type="ORF">N308_15764</name>
</gene>
<accession>A0A093J7S1</accession>
<feature type="non-terminal residue" evidence="1">
    <location>
        <position position="101"/>
    </location>
</feature>
<proteinExistence type="predicted"/>
<sequence>MFSDYCRARHGALSLSFNDLEPQFYLKFSEPGDLGFAIRQPGLQQNATARHFEKRTVQEKLTTQTQQHFRPGIPVETALKDERLTNLDVANRDEDTCVLDC</sequence>